<dbReference type="PANTHER" id="PTHR35186">
    <property type="entry name" value="ANK_REP_REGION DOMAIN-CONTAINING PROTEIN"/>
    <property type="match status" value="1"/>
</dbReference>
<proteinExistence type="predicted"/>
<evidence type="ECO:0000313" key="4">
    <source>
        <dbReference type="Proteomes" id="UP000799438"/>
    </source>
</evidence>
<dbReference type="InterPro" id="IPR056002">
    <property type="entry name" value="DUF7580"/>
</dbReference>
<organism evidence="3 4">
    <name type="scientific">Aplosporella prunicola CBS 121167</name>
    <dbReference type="NCBI Taxonomy" id="1176127"/>
    <lineage>
        <taxon>Eukaryota</taxon>
        <taxon>Fungi</taxon>
        <taxon>Dikarya</taxon>
        <taxon>Ascomycota</taxon>
        <taxon>Pezizomycotina</taxon>
        <taxon>Dothideomycetes</taxon>
        <taxon>Dothideomycetes incertae sedis</taxon>
        <taxon>Botryosphaeriales</taxon>
        <taxon>Aplosporellaceae</taxon>
        <taxon>Aplosporella</taxon>
    </lineage>
</organism>
<evidence type="ECO:0000313" key="3">
    <source>
        <dbReference type="EMBL" id="KAF2144987.1"/>
    </source>
</evidence>
<reference evidence="3" key="1">
    <citation type="journal article" date="2020" name="Stud. Mycol.">
        <title>101 Dothideomycetes genomes: a test case for predicting lifestyles and emergence of pathogens.</title>
        <authorList>
            <person name="Haridas S."/>
            <person name="Albert R."/>
            <person name="Binder M."/>
            <person name="Bloem J."/>
            <person name="Labutti K."/>
            <person name="Salamov A."/>
            <person name="Andreopoulos B."/>
            <person name="Baker S."/>
            <person name="Barry K."/>
            <person name="Bills G."/>
            <person name="Bluhm B."/>
            <person name="Cannon C."/>
            <person name="Castanera R."/>
            <person name="Culley D."/>
            <person name="Daum C."/>
            <person name="Ezra D."/>
            <person name="Gonzalez J."/>
            <person name="Henrissat B."/>
            <person name="Kuo A."/>
            <person name="Liang C."/>
            <person name="Lipzen A."/>
            <person name="Lutzoni F."/>
            <person name="Magnuson J."/>
            <person name="Mondo S."/>
            <person name="Nolan M."/>
            <person name="Ohm R."/>
            <person name="Pangilinan J."/>
            <person name="Park H.-J."/>
            <person name="Ramirez L."/>
            <person name="Alfaro M."/>
            <person name="Sun H."/>
            <person name="Tritt A."/>
            <person name="Yoshinaga Y."/>
            <person name="Zwiers L.-H."/>
            <person name="Turgeon B."/>
            <person name="Goodwin S."/>
            <person name="Spatafora J."/>
            <person name="Crous P."/>
            <person name="Grigoriev I."/>
        </authorList>
    </citation>
    <scope>NUCLEOTIDE SEQUENCE</scope>
    <source>
        <strain evidence="3">CBS 121167</strain>
    </source>
</reference>
<name>A0A6A6BQA5_9PEZI</name>
<dbReference type="EMBL" id="ML995478">
    <property type="protein sequence ID" value="KAF2144987.1"/>
    <property type="molecule type" value="Genomic_DNA"/>
</dbReference>
<dbReference type="Proteomes" id="UP000799438">
    <property type="component" value="Unassembled WGS sequence"/>
</dbReference>
<dbReference type="GeneID" id="54301426"/>
<dbReference type="OrthoDB" id="3565018at2759"/>
<feature type="domain" description="DUF7580" evidence="2">
    <location>
        <begin position="198"/>
        <end position="553"/>
    </location>
</feature>
<dbReference type="AlphaFoldDB" id="A0A6A6BQA5"/>
<protein>
    <recommendedName>
        <fullName evidence="2">DUF7580 domain-containing protein</fullName>
    </recommendedName>
</protein>
<dbReference type="RefSeq" id="XP_033400699.1">
    <property type="nucleotide sequence ID" value="XM_033543929.1"/>
</dbReference>
<evidence type="ECO:0000256" key="1">
    <source>
        <dbReference type="SAM" id="SignalP"/>
    </source>
</evidence>
<dbReference type="Pfam" id="PF24476">
    <property type="entry name" value="DUF7580"/>
    <property type="match status" value="1"/>
</dbReference>
<feature type="chain" id="PRO_5025513493" description="DUF7580 domain-containing protein" evidence="1">
    <location>
        <begin position="21"/>
        <end position="558"/>
    </location>
</feature>
<dbReference type="PANTHER" id="PTHR35186:SF4">
    <property type="entry name" value="PRION-INHIBITION AND PROPAGATION HELO DOMAIN-CONTAINING PROTEIN"/>
    <property type="match status" value="1"/>
</dbReference>
<keyword evidence="1" id="KW-0732">Signal</keyword>
<evidence type="ECO:0000259" key="2">
    <source>
        <dbReference type="Pfam" id="PF24476"/>
    </source>
</evidence>
<sequence length="558" mass="63220">MSGVEVAGLVLGALPLIIEAIKIYADGVSTVERYLRYEEPLLDLYWALETEYIMYQNTCEQLLDGIVDSNTEMAMLLQDPGGPAWKKQELECMVKHRLSRSYPSYERAMYKMELAVDGIKGLLKLGPTGEVQINSENGFKKEYKRLKFSLKKSQYDKLVTTIRENNFVLEKLTQQSLNLESSRATRQSKKSRPNFKAIQEYARSVYESIQSGLKCGCSTSHGANLRLDTMTKIETGPVRFDIILSYTHKESAPVKAPWKLEAMEIGPIDDVSQVTETGPFLPCHPKPNPKDKRVKFQETKKKATTIIASEMSNLTQISDLCGTICQLQQPSQGNCIGFLVDNFTNQKLGVFRLSTSVYQQKPSSLLPLRQVLSQSQSDHVLRISGFTLANRVRLAVSLTSGFLRLHGTPWLQGTWDKDEIVFPQDTLKRQYERSYVFPRDLFEKPIKTQKSSRSDLLSDLGFLLIEILFGKPMDVLIDSIKEPGEDGSTASRWKRINRLVDHISFEVGTAYSKAVHRCISYDFGKDVTGISDEDFSYIFYDQVVSPLEDLLQAFPVMK</sequence>
<feature type="signal peptide" evidence="1">
    <location>
        <begin position="1"/>
        <end position="20"/>
    </location>
</feature>
<keyword evidence="4" id="KW-1185">Reference proteome</keyword>
<accession>A0A6A6BQA5</accession>
<gene>
    <name evidence="3" type="ORF">K452DRAFT_316124</name>
</gene>